<dbReference type="InterPro" id="IPR037448">
    <property type="entry name" value="Zig-8"/>
</dbReference>
<feature type="domain" description="Ig-like" evidence="1">
    <location>
        <begin position="126"/>
        <end position="224"/>
    </location>
</feature>
<dbReference type="InterPro" id="IPR003599">
    <property type="entry name" value="Ig_sub"/>
</dbReference>
<evidence type="ECO:0000313" key="2">
    <source>
        <dbReference type="EMBL" id="OWF54048.1"/>
    </source>
</evidence>
<dbReference type="SUPFAM" id="SSF48726">
    <property type="entry name" value="Immunoglobulin"/>
    <property type="match status" value="2"/>
</dbReference>
<dbReference type="GO" id="GO:0050808">
    <property type="term" value="P:synapse organization"/>
    <property type="evidence" value="ECO:0007669"/>
    <property type="project" value="TreeGrafter"/>
</dbReference>
<dbReference type="InterPro" id="IPR013783">
    <property type="entry name" value="Ig-like_fold"/>
</dbReference>
<keyword evidence="3" id="KW-1185">Reference proteome</keyword>
<gene>
    <name evidence="2" type="ORF">KP79_PYT15271</name>
</gene>
<dbReference type="PANTHER" id="PTHR23279">
    <property type="entry name" value="DEFECTIVE PROBOSCIS EXTENSION RESPONSE DPR -RELATED"/>
    <property type="match status" value="1"/>
</dbReference>
<proteinExistence type="predicted"/>
<dbReference type="EMBL" id="NEDP02001165">
    <property type="protein sequence ID" value="OWF54048.1"/>
    <property type="molecule type" value="Genomic_DNA"/>
</dbReference>
<reference evidence="2 3" key="1">
    <citation type="journal article" date="2017" name="Nat. Ecol. Evol.">
        <title>Scallop genome provides insights into evolution of bilaterian karyotype and development.</title>
        <authorList>
            <person name="Wang S."/>
            <person name="Zhang J."/>
            <person name="Jiao W."/>
            <person name="Li J."/>
            <person name="Xun X."/>
            <person name="Sun Y."/>
            <person name="Guo X."/>
            <person name="Huan P."/>
            <person name="Dong B."/>
            <person name="Zhang L."/>
            <person name="Hu X."/>
            <person name="Sun X."/>
            <person name="Wang J."/>
            <person name="Zhao C."/>
            <person name="Wang Y."/>
            <person name="Wang D."/>
            <person name="Huang X."/>
            <person name="Wang R."/>
            <person name="Lv J."/>
            <person name="Li Y."/>
            <person name="Zhang Z."/>
            <person name="Liu B."/>
            <person name="Lu W."/>
            <person name="Hui Y."/>
            <person name="Liang J."/>
            <person name="Zhou Z."/>
            <person name="Hou R."/>
            <person name="Li X."/>
            <person name="Liu Y."/>
            <person name="Li H."/>
            <person name="Ning X."/>
            <person name="Lin Y."/>
            <person name="Zhao L."/>
            <person name="Xing Q."/>
            <person name="Dou J."/>
            <person name="Li Y."/>
            <person name="Mao J."/>
            <person name="Guo H."/>
            <person name="Dou H."/>
            <person name="Li T."/>
            <person name="Mu C."/>
            <person name="Jiang W."/>
            <person name="Fu Q."/>
            <person name="Fu X."/>
            <person name="Miao Y."/>
            <person name="Liu J."/>
            <person name="Yu Q."/>
            <person name="Li R."/>
            <person name="Liao H."/>
            <person name="Li X."/>
            <person name="Kong Y."/>
            <person name="Jiang Z."/>
            <person name="Chourrout D."/>
            <person name="Li R."/>
            <person name="Bao Z."/>
        </authorList>
    </citation>
    <scope>NUCLEOTIDE SEQUENCE [LARGE SCALE GENOMIC DNA]</scope>
    <source>
        <strain evidence="2 3">PY_sf001</strain>
    </source>
</reference>
<dbReference type="Proteomes" id="UP000242188">
    <property type="component" value="Unassembled WGS sequence"/>
</dbReference>
<dbReference type="Gene3D" id="2.60.40.10">
    <property type="entry name" value="Immunoglobulins"/>
    <property type="match status" value="2"/>
</dbReference>
<dbReference type="PANTHER" id="PTHR23279:SF36">
    <property type="entry name" value="DEFECTIVE PROBOSCIS EXTENSION RESPONSE 9, ISOFORM A"/>
    <property type="match status" value="1"/>
</dbReference>
<dbReference type="InterPro" id="IPR003598">
    <property type="entry name" value="Ig_sub2"/>
</dbReference>
<protein>
    <submittedName>
        <fullName evidence="2">Protein CEPU-1</fullName>
    </submittedName>
</protein>
<organism evidence="2 3">
    <name type="scientific">Mizuhopecten yessoensis</name>
    <name type="common">Japanese scallop</name>
    <name type="synonym">Patinopecten yessoensis</name>
    <dbReference type="NCBI Taxonomy" id="6573"/>
    <lineage>
        <taxon>Eukaryota</taxon>
        <taxon>Metazoa</taxon>
        <taxon>Spiralia</taxon>
        <taxon>Lophotrochozoa</taxon>
        <taxon>Mollusca</taxon>
        <taxon>Bivalvia</taxon>
        <taxon>Autobranchia</taxon>
        <taxon>Pteriomorphia</taxon>
        <taxon>Pectinida</taxon>
        <taxon>Pectinoidea</taxon>
        <taxon>Pectinidae</taxon>
        <taxon>Mizuhopecten</taxon>
    </lineage>
</organism>
<accession>A0A210QZ50</accession>
<evidence type="ECO:0000313" key="3">
    <source>
        <dbReference type="Proteomes" id="UP000242188"/>
    </source>
</evidence>
<dbReference type="GO" id="GO:0032589">
    <property type="term" value="C:neuron projection membrane"/>
    <property type="evidence" value="ECO:0007669"/>
    <property type="project" value="TreeGrafter"/>
</dbReference>
<comment type="caution">
    <text evidence="2">The sequence shown here is derived from an EMBL/GenBank/DDBJ whole genome shotgun (WGS) entry which is preliminary data.</text>
</comment>
<evidence type="ECO:0000259" key="1">
    <source>
        <dbReference type="PROSITE" id="PS50835"/>
    </source>
</evidence>
<feature type="domain" description="Ig-like" evidence="1">
    <location>
        <begin position="12"/>
        <end position="105"/>
    </location>
</feature>
<dbReference type="Pfam" id="PF13927">
    <property type="entry name" value="Ig_3"/>
    <property type="match status" value="2"/>
</dbReference>
<dbReference type="AlphaFoldDB" id="A0A210QZ50"/>
<dbReference type="STRING" id="6573.A0A210QZ50"/>
<dbReference type="SMART" id="SM00409">
    <property type="entry name" value="IG"/>
    <property type="match status" value="2"/>
</dbReference>
<dbReference type="InterPro" id="IPR007110">
    <property type="entry name" value="Ig-like_dom"/>
</dbReference>
<dbReference type="InterPro" id="IPR036179">
    <property type="entry name" value="Ig-like_dom_sf"/>
</dbReference>
<dbReference type="SMART" id="SM00408">
    <property type="entry name" value="IGc2"/>
    <property type="match status" value="2"/>
</dbReference>
<sequence>MTAIDFQSTLDPKFNPTPTNVTFMRGDLAILSCSVENLGTKYVIWRRTADPNPLSIGNTVFVADDRYHVNYIDYRVQWDLYIKNVSRKDAGLYECQVSSRERNIRRVVFLTVIEPPATSPKPTSKPKILITGSEFVEIGNKIYLMCNATTDDFPNDDLDWFKDGHEIIQNKNDQHITITKFVSLIDKLIYSVLTVNNVKMEDAGKYVCRTSDLHITSTLVNVLSEPDKHGELIDPTHPPGGKHPPLGFTYACDPFSDTTCNVYTAIGPLRPGDLF</sequence>
<dbReference type="OrthoDB" id="190835at2759"/>
<dbReference type="PROSITE" id="PS50835">
    <property type="entry name" value="IG_LIKE"/>
    <property type="match status" value="2"/>
</dbReference>
<name>A0A210QZ50_MIZYE</name>